<keyword evidence="2" id="KW-0812">Transmembrane</keyword>
<sequence>MTEDRSQRRRQIGSAAVLGGLAGAALAGHRGRRAGWAGALAGAAGLGAAEAVARARQRPGRIPPLWSRIASGTAVAASLGWAGGRLTGAGPVLVGTASGTVTGALGVRPQKVAMGPVLGAAVGRGLAGRPAPVVAAATVLTYRALSALVFRDEQVSLLAERVPAEELPFVVPLEARSRYVGTGYVRDLAEAIGGTYTADASDVGIVASLDELAGPEFDPAGVDGPAGAGVLRAHHPLHPRHRSAVAAVGAAGLPAVPDAGGAPAGAGQRADQPAGGAAGHAQPDRHDHAGGLGRDRGARVDPVVRRHRRADLRGDLHHVPA</sequence>
<keyword evidence="2" id="KW-1133">Transmembrane helix</keyword>
<feature type="transmembrane region" description="Helical" evidence="2">
    <location>
        <begin position="12"/>
        <end position="28"/>
    </location>
</feature>
<protein>
    <submittedName>
        <fullName evidence="3">Uncharacterized protein</fullName>
    </submittedName>
</protein>
<organism evidence="3 4">
    <name type="scientific">Thermomonospora cellulosilytica</name>
    <dbReference type="NCBI Taxonomy" id="1411118"/>
    <lineage>
        <taxon>Bacteria</taxon>
        <taxon>Bacillati</taxon>
        <taxon>Actinomycetota</taxon>
        <taxon>Actinomycetes</taxon>
        <taxon>Streptosporangiales</taxon>
        <taxon>Thermomonosporaceae</taxon>
        <taxon>Thermomonospora</taxon>
    </lineage>
</organism>
<evidence type="ECO:0000313" key="4">
    <source>
        <dbReference type="Proteomes" id="UP000539313"/>
    </source>
</evidence>
<feature type="compositionally biased region" description="Low complexity" evidence="1">
    <location>
        <begin position="259"/>
        <end position="281"/>
    </location>
</feature>
<proteinExistence type="predicted"/>
<name>A0A7W3MXZ9_9ACTN</name>
<evidence type="ECO:0000256" key="2">
    <source>
        <dbReference type="SAM" id="Phobius"/>
    </source>
</evidence>
<gene>
    <name evidence="3" type="ORF">HNR21_002890</name>
</gene>
<keyword evidence="2" id="KW-0472">Membrane</keyword>
<feature type="compositionally biased region" description="Basic and acidic residues" evidence="1">
    <location>
        <begin position="311"/>
        <end position="321"/>
    </location>
</feature>
<comment type="caution">
    <text evidence="3">The sequence shown here is derived from an EMBL/GenBank/DDBJ whole genome shotgun (WGS) entry which is preliminary data.</text>
</comment>
<dbReference type="Proteomes" id="UP000539313">
    <property type="component" value="Unassembled WGS sequence"/>
</dbReference>
<dbReference type="EMBL" id="JACJII010000001">
    <property type="protein sequence ID" value="MBA9004008.1"/>
    <property type="molecule type" value="Genomic_DNA"/>
</dbReference>
<dbReference type="AlphaFoldDB" id="A0A7W3MXZ9"/>
<feature type="region of interest" description="Disordered" evidence="1">
    <location>
        <begin position="259"/>
        <end position="321"/>
    </location>
</feature>
<accession>A0A7W3MXZ9</accession>
<reference evidence="3 4" key="1">
    <citation type="submission" date="2020-08" db="EMBL/GenBank/DDBJ databases">
        <title>Sequencing the genomes of 1000 actinobacteria strains.</title>
        <authorList>
            <person name="Klenk H.-P."/>
        </authorList>
    </citation>
    <scope>NUCLEOTIDE SEQUENCE [LARGE SCALE GENOMIC DNA]</scope>
    <source>
        <strain evidence="3 4">DSM 45823</strain>
    </source>
</reference>
<keyword evidence="4" id="KW-1185">Reference proteome</keyword>
<evidence type="ECO:0000256" key="1">
    <source>
        <dbReference type="SAM" id="MobiDB-lite"/>
    </source>
</evidence>
<evidence type="ECO:0000313" key="3">
    <source>
        <dbReference type="EMBL" id="MBA9004008.1"/>
    </source>
</evidence>
<dbReference type="RefSeq" id="WP_220500158.1">
    <property type="nucleotide sequence ID" value="NZ_JACJII010000001.1"/>
</dbReference>
<feature type="compositionally biased region" description="Basic and acidic residues" evidence="1">
    <location>
        <begin position="282"/>
        <end position="304"/>
    </location>
</feature>